<name>E3ZMD2_LISSE</name>
<evidence type="ECO:0000259" key="1">
    <source>
        <dbReference type="Pfam" id="PF18674"/>
    </source>
</evidence>
<organism evidence="2">
    <name type="scientific">Listeria seeligeri FSL N1-067</name>
    <dbReference type="NCBI Taxonomy" id="702453"/>
    <lineage>
        <taxon>Bacteria</taxon>
        <taxon>Bacillati</taxon>
        <taxon>Bacillota</taxon>
        <taxon>Bacilli</taxon>
        <taxon>Bacillales</taxon>
        <taxon>Listeriaceae</taxon>
        <taxon>Listeria</taxon>
    </lineage>
</organism>
<protein>
    <recommendedName>
        <fullName evidence="1">TarS C-terminal domain-containing protein</fullName>
    </recommendedName>
</protein>
<dbReference type="EMBL" id="ADXJ01000227">
    <property type="protein sequence ID" value="EFS01218.1"/>
    <property type="molecule type" value="Genomic_DNA"/>
</dbReference>
<dbReference type="Proteomes" id="UP000004302">
    <property type="component" value="Chromosome"/>
</dbReference>
<dbReference type="PATRIC" id="fig|702453.3.peg.461"/>
<evidence type="ECO:0000313" key="2">
    <source>
        <dbReference type="EMBL" id="EFS01218.1"/>
    </source>
</evidence>
<comment type="caution">
    <text evidence="2">The sequence shown here is derived from an EMBL/GenBank/DDBJ whole genome shotgun (WGS) entry which is preliminary data.</text>
</comment>
<accession>E3ZMD2</accession>
<gene>
    <name evidence="2" type="ORF">NT03LS_0583</name>
</gene>
<reference evidence="2" key="1">
    <citation type="journal article" date="2010" name="Microbiol. Resour. Announc.">
        <title>Comparative genomics of the bacterial genus Listeria: Genome evolution is characterized by limited gene acquisition and limited gene loss.</title>
        <authorList>
            <person name="den Bakker H.C."/>
            <person name="Cummings C.A."/>
            <person name="Ferreira V."/>
            <person name="Vatta P."/>
            <person name="Orsi R.H."/>
            <person name="Degoricija L."/>
            <person name="Barker M."/>
            <person name="Petrauskene O."/>
            <person name="Furtado M.R."/>
            <person name="Wiedmann M."/>
        </authorList>
    </citation>
    <scope>NUCLEOTIDE SEQUENCE [LARGE SCALE GENOMIC DNA]</scope>
    <source>
        <strain evidence="2">FSL N1-067</strain>
    </source>
</reference>
<feature type="domain" description="TarS C-terminal" evidence="1">
    <location>
        <begin position="9"/>
        <end position="78"/>
    </location>
</feature>
<dbReference type="HOGENOM" id="CLU_2569705_0_0_9"/>
<dbReference type="Pfam" id="PF18674">
    <property type="entry name" value="TarS_C1"/>
    <property type="match status" value="1"/>
</dbReference>
<dbReference type="AlphaFoldDB" id="E3ZMD2"/>
<dbReference type="InterPro" id="IPR041038">
    <property type="entry name" value="TarS_C1"/>
</dbReference>
<proteinExistence type="predicted"/>
<sequence>MLSTERGIYKINTKLFNRACTWDLFIESEINGFRNRKRVGSSRDFNELSVIENPSSNNQSYQTKAYLTKPLSNLSFQVIAK</sequence>